<dbReference type="InterPro" id="IPR006119">
    <property type="entry name" value="Resolv_N"/>
</dbReference>
<evidence type="ECO:0000256" key="1">
    <source>
        <dbReference type="ARBA" id="ARBA00023125"/>
    </source>
</evidence>
<dbReference type="EMBL" id="QHJW02000037">
    <property type="protein sequence ID" value="RRO06975.1"/>
    <property type="molecule type" value="Genomic_DNA"/>
</dbReference>
<comment type="caution">
    <text evidence="4">The sequence shown here is derived from an EMBL/GenBank/DDBJ whole genome shotgun (WGS) entry which is preliminary data.</text>
</comment>
<dbReference type="InterPro" id="IPR011109">
    <property type="entry name" value="DNA_bind_recombinase_dom"/>
</dbReference>
<proteinExistence type="predicted"/>
<dbReference type="InterPro" id="IPR036162">
    <property type="entry name" value="Resolvase-like_N_sf"/>
</dbReference>
<name>A0A3R8Q802_9GAMM</name>
<dbReference type="Pfam" id="PF00239">
    <property type="entry name" value="Resolvase"/>
    <property type="match status" value="1"/>
</dbReference>
<organism evidence="4 5">
    <name type="scientific">Pectobacterium aquaticum</name>
    <dbReference type="NCBI Taxonomy" id="2204145"/>
    <lineage>
        <taxon>Bacteria</taxon>
        <taxon>Pseudomonadati</taxon>
        <taxon>Pseudomonadota</taxon>
        <taxon>Gammaproteobacteria</taxon>
        <taxon>Enterobacterales</taxon>
        <taxon>Pectobacteriaceae</taxon>
        <taxon>Pectobacterium</taxon>
    </lineage>
</organism>
<reference evidence="4" key="1">
    <citation type="submission" date="2018-11" db="EMBL/GenBank/DDBJ databases">
        <title>Draft genome sequences of proposed Pectobacterium aquaticum sp. nov. isolated in France from fresh water.</title>
        <authorList>
            <person name="Pedron J."/>
            <person name="Barny M.A."/>
        </authorList>
    </citation>
    <scope>NUCLEOTIDE SEQUENCE [LARGE SCALE GENOMIC DNA]</scope>
    <source>
        <strain evidence="4">A35-S23-M15</strain>
    </source>
</reference>
<protein>
    <submittedName>
        <fullName evidence="4">Recombinase family protein</fullName>
    </submittedName>
</protein>
<dbReference type="PANTHER" id="PTHR30461:SF2">
    <property type="entry name" value="SERINE RECOMBINASE PINE-RELATED"/>
    <property type="match status" value="1"/>
</dbReference>
<dbReference type="InterPro" id="IPR025827">
    <property type="entry name" value="Zn_ribbon_recom_dom"/>
</dbReference>
<keyword evidence="2" id="KW-0233">DNA recombination</keyword>
<accession>A0A3R8Q802</accession>
<keyword evidence="5" id="KW-1185">Reference proteome</keyword>
<keyword evidence="1" id="KW-0238">DNA-binding</keyword>
<dbReference type="Gene3D" id="3.90.1750.20">
    <property type="entry name" value="Putative Large Serine Recombinase, Chain B, Domain 2"/>
    <property type="match status" value="1"/>
</dbReference>
<dbReference type="PANTHER" id="PTHR30461">
    <property type="entry name" value="DNA-INVERTASE FROM LAMBDOID PROPHAGE"/>
    <property type="match status" value="1"/>
</dbReference>
<dbReference type="Gene3D" id="3.40.50.1390">
    <property type="entry name" value="Resolvase, N-terminal catalytic domain"/>
    <property type="match status" value="1"/>
</dbReference>
<dbReference type="Pfam" id="PF13408">
    <property type="entry name" value="Zn_ribbon_recom"/>
    <property type="match status" value="1"/>
</dbReference>
<dbReference type="CDD" id="cd00338">
    <property type="entry name" value="Ser_Recombinase"/>
    <property type="match status" value="1"/>
</dbReference>
<feature type="domain" description="Recombinase" evidence="3">
    <location>
        <begin position="177"/>
        <end position="302"/>
    </location>
</feature>
<dbReference type="InterPro" id="IPR038109">
    <property type="entry name" value="DNA_bind_recomb_sf"/>
</dbReference>
<dbReference type="RefSeq" id="WP_005974910.1">
    <property type="nucleotide sequence ID" value="NZ_QHJW02000037.1"/>
</dbReference>
<dbReference type="Pfam" id="PF07508">
    <property type="entry name" value="Recombinase"/>
    <property type="match status" value="1"/>
</dbReference>
<evidence type="ECO:0000313" key="4">
    <source>
        <dbReference type="EMBL" id="RRO06975.1"/>
    </source>
</evidence>
<gene>
    <name evidence="4" type="ORF">DMB85_015120</name>
</gene>
<evidence type="ECO:0000259" key="3">
    <source>
        <dbReference type="PROSITE" id="PS51737"/>
    </source>
</evidence>
<dbReference type="SUPFAM" id="SSF53041">
    <property type="entry name" value="Resolvase-like"/>
    <property type="match status" value="1"/>
</dbReference>
<dbReference type="PROSITE" id="PS51737">
    <property type="entry name" value="RECOMBINASE_DNA_BIND"/>
    <property type="match status" value="1"/>
</dbReference>
<evidence type="ECO:0000313" key="5">
    <source>
        <dbReference type="Proteomes" id="UP000256817"/>
    </source>
</evidence>
<dbReference type="InterPro" id="IPR050639">
    <property type="entry name" value="SSR_resolvase"/>
</dbReference>
<sequence>MTKAYSYKRISSLKQAEGQGLDRQEDSVNKWLAAHPDVVLDTRFSFSDIGKSAFKGRHLAADAGLGMFLDAIEKGHIEKGSYLLIEAFDRFGRDDVDDARNRMVTIIKAGVSIVTLMDGREHNESNRGDIAYMITSLLQMHAAHDYSLKLAERVGKAKRAKRIAAKESLTVMSKQCPSWLDIVKDKCGKETFIHNAGAKTVQLIYAMREKNSGLPAITAYLNEHIEQYPPLTRQKKTRVWSQTTVRDILRAVSVLGTLPESRLKDSNGQPKYPAVAGYYGLPVISLDQWNKVQSLNVNGGGYKERSFPHGINLFRGLIRCSKCDGLMTIEGCRAGYHGSITCRKLSGKGCDAPRLPMRLFEAAIVNRLLINMTTEEYDKTLQKSLNTLVTEISVLGDEMKALHTAMRYARSEVVIEDIVSSIESITSLITEKQKQLDLLRQQSTSTKKHLFRDCNLKTNEGRIEARGLVFSYVKNITLNTTMKSCDVIFHNGKRVNNFSLVEVITGSEQALPILEGGYLDGWSNLMEDTGTLDFKDLNDFKSESEAVKIILGK</sequence>
<evidence type="ECO:0000256" key="2">
    <source>
        <dbReference type="ARBA" id="ARBA00023172"/>
    </source>
</evidence>
<dbReference type="Proteomes" id="UP000256817">
    <property type="component" value="Unassembled WGS sequence"/>
</dbReference>
<dbReference type="SMART" id="SM00857">
    <property type="entry name" value="Resolvase"/>
    <property type="match status" value="1"/>
</dbReference>